<feature type="signal peptide" evidence="1">
    <location>
        <begin position="1"/>
        <end position="27"/>
    </location>
</feature>
<keyword evidence="1" id="KW-0732">Signal</keyword>
<name>A0ABT4A2Y9_9BACT</name>
<dbReference type="PROSITE" id="PS51257">
    <property type="entry name" value="PROKAR_LIPOPROTEIN"/>
    <property type="match status" value="1"/>
</dbReference>
<evidence type="ECO:0000256" key="1">
    <source>
        <dbReference type="SAM" id="SignalP"/>
    </source>
</evidence>
<comment type="caution">
    <text evidence="2">The sequence shown here is derived from an EMBL/GenBank/DDBJ whole genome shotgun (WGS) entry which is preliminary data.</text>
</comment>
<organism evidence="2 3">
    <name type="scientific">Archangium lansingense</name>
    <dbReference type="NCBI Taxonomy" id="2995310"/>
    <lineage>
        <taxon>Bacteria</taxon>
        <taxon>Pseudomonadati</taxon>
        <taxon>Myxococcota</taxon>
        <taxon>Myxococcia</taxon>
        <taxon>Myxococcales</taxon>
        <taxon>Cystobacterineae</taxon>
        <taxon>Archangiaceae</taxon>
        <taxon>Archangium</taxon>
    </lineage>
</organism>
<protein>
    <recommendedName>
        <fullName evidence="4">BNR repeat domain protein</fullName>
    </recommendedName>
</protein>
<gene>
    <name evidence="2" type="ORF">OV287_16195</name>
</gene>
<evidence type="ECO:0008006" key="4">
    <source>
        <dbReference type="Google" id="ProtNLM"/>
    </source>
</evidence>
<feature type="chain" id="PRO_5046429323" description="BNR repeat domain protein" evidence="1">
    <location>
        <begin position="28"/>
        <end position="678"/>
    </location>
</feature>
<evidence type="ECO:0000313" key="2">
    <source>
        <dbReference type="EMBL" id="MCY1076017.1"/>
    </source>
</evidence>
<dbReference type="Proteomes" id="UP001207654">
    <property type="component" value="Unassembled WGS sequence"/>
</dbReference>
<reference evidence="2 3" key="1">
    <citation type="submission" date="2022-11" db="EMBL/GenBank/DDBJ databases">
        <title>Minimal conservation of predation-associated metabolite biosynthetic gene clusters underscores biosynthetic potential of Myxococcota including descriptions for ten novel species: Archangium lansinium sp. nov., Myxococcus landrumus sp. nov., Nannocystis bai.</title>
        <authorList>
            <person name="Ahearne A."/>
            <person name="Stevens C."/>
            <person name="Phillips K."/>
        </authorList>
    </citation>
    <scope>NUCLEOTIDE SEQUENCE [LARGE SCALE GENOMIC DNA]</scope>
    <source>
        <strain evidence="2 3">MIWBW</strain>
    </source>
</reference>
<sequence>MPTRNLGPLVMAALLVLACPSTQNVNGALSPNQRPVLEGGLWTDARCSEGEGHAHCCERNGPYCLGFTDYNVGDVRVQGNRVAALISANNGYILALSDDRGDSWRTVPLGSVGGLAAFRPMALHLDEREVYLMVPNQEDAAGGGTVARTRPVRVDLASGQTTPVASDWFLFSRLPAAVKDGASVGVSYWPEDARGGATCTADLETWKPGQPPVRARALFTGPCNEGMEVPASNDGRLFPLLADVGGLQPCLFQYDAALNTVSKTCVPASEWPALSEPRVLASYADERAEYLRAFTQRGLSWAASPSLASPIPLGPGLPKQNRGTGGRQRYAGFVVLGDATGGSTLVRLRRDGGVDDVLLPRSPCAQNPEQSCFDPKNPGIWHGEYGDALWIEPLGGDEFLVFWLHDLAPGLNQYKGLITTSRERAAYRPRDGLVPYESLGPPGYPKATRAGAVEELCAKRLTCTPIREDFYQCVNRFIVHDGSKPNIEAALAAARSATCDDPVYTEPKWLDCLSRGGTPSRPDGGPLLFQCDFRVSLAGAACGTCISDVAVACTGSSSSVVPLDCASGGFTCQAGTCKKPGSCGSAGSTLVCNGDRAERCWNNSLESLRCDLLNMACDTNARPNAWNPCVSKQGEPFSTVWTPLRCEGRYLLWDLNGTHWADCRALGFSGCQGDRCVR</sequence>
<accession>A0ABT4A2Y9</accession>
<proteinExistence type="predicted"/>
<keyword evidence="3" id="KW-1185">Reference proteome</keyword>
<evidence type="ECO:0000313" key="3">
    <source>
        <dbReference type="Proteomes" id="UP001207654"/>
    </source>
</evidence>
<dbReference type="EMBL" id="JAPNKA010000001">
    <property type="protein sequence ID" value="MCY1076017.1"/>
    <property type="molecule type" value="Genomic_DNA"/>
</dbReference>
<dbReference type="RefSeq" id="WP_267534927.1">
    <property type="nucleotide sequence ID" value="NZ_JAPNKA010000001.1"/>
</dbReference>